<sequence>MAVTMTSERPRTRFHRLARESTTFEHWRLPVAAVLAAVTYGIVSVALAMVLILGVALDSGSLDAVDAVMERLAGIDLGDPGLFAFLMVSVIVMAPSAWLPVRILWREHARYLLSVEGRLRWGWMMRCAGLSLLVIGAAIAIAVAAGVADSGGVEWTPFTARSALMIALVLLLTPLQSAAEEYVFRGAGLQLVGSWVRSPVLPIIATTLVFAAGHLYQFWGLVDVALFGLAAAWLTIRTGGLEAAIAAHVVNNVLLFLLGVVGLIDPTGGEAVGALDVLPTAVSMVVLVFVVTWQAERVGLVTTRAPQPLRPAQPVPPPAFRPVPPPAWMPPGHLPPPAGFPPQQPWAAPPRPRVHVPPNAPEYPGELTDGWR</sequence>
<evidence type="ECO:0000259" key="3">
    <source>
        <dbReference type="Pfam" id="PF02517"/>
    </source>
</evidence>
<feature type="domain" description="CAAX prenyl protease 2/Lysostaphin resistance protein A-like" evidence="3">
    <location>
        <begin position="165"/>
        <end position="254"/>
    </location>
</feature>
<dbReference type="EMBL" id="RDBF01000001">
    <property type="protein sequence ID" value="RLV57335.1"/>
    <property type="molecule type" value="Genomic_DNA"/>
</dbReference>
<feature type="transmembrane region" description="Helical" evidence="2">
    <location>
        <begin position="29"/>
        <end position="57"/>
    </location>
</feature>
<feature type="transmembrane region" description="Helical" evidence="2">
    <location>
        <begin position="126"/>
        <end position="148"/>
    </location>
</feature>
<dbReference type="Proteomes" id="UP000282515">
    <property type="component" value="Unassembled WGS sequence"/>
</dbReference>
<gene>
    <name evidence="4" type="ORF">D9V41_01450</name>
</gene>
<evidence type="ECO:0000256" key="2">
    <source>
        <dbReference type="SAM" id="Phobius"/>
    </source>
</evidence>
<dbReference type="GO" id="GO:0004175">
    <property type="term" value="F:endopeptidase activity"/>
    <property type="evidence" value="ECO:0007669"/>
    <property type="project" value="UniProtKB-ARBA"/>
</dbReference>
<proteinExistence type="predicted"/>
<feature type="transmembrane region" description="Helical" evidence="2">
    <location>
        <begin position="160"/>
        <end position="179"/>
    </location>
</feature>
<dbReference type="GO" id="GO:0080120">
    <property type="term" value="P:CAAX-box protein maturation"/>
    <property type="evidence" value="ECO:0007669"/>
    <property type="project" value="UniProtKB-ARBA"/>
</dbReference>
<dbReference type="GO" id="GO:0006508">
    <property type="term" value="P:proteolysis"/>
    <property type="evidence" value="ECO:0007669"/>
    <property type="project" value="UniProtKB-KW"/>
</dbReference>
<feature type="transmembrane region" description="Helical" evidence="2">
    <location>
        <begin position="276"/>
        <end position="295"/>
    </location>
</feature>
<evidence type="ECO:0000313" key="4">
    <source>
        <dbReference type="EMBL" id="RLV57335.1"/>
    </source>
</evidence>
<evidence type="ECO:0000313" key="5">
    <source>
        <dbReference type="Proteomes" id="UP000282515"/>
    </source>
</evidence>
<protein>
    <submittedName>
        <fullName evidence="4">CPBP family intramembrane metalloprotease</fullName>
    </submittedName>
</protein>
<comment type="caution">
    <text evidence="4">The sequence shown here is derived from an EMBL/GenBank/DDBJ whole genome shotgun (WGS) entry which is preliminary data.</text>
</comment>
<keyword evidence="2" id="KW-0472">Membrane</keyword>
<feature type="transmembrane region" description="Helical" evidence="2">
    <location>
        <begin position="82"/>
        <end position="105"/>
    </location>
</feature>
<reference evidence="4 5" key="1">
    <citation type="submission" date="2018-10" db="EMBL/GenBank/DDBJ databases">
        <title>Aeromicrobium sp. 9W16Y-2 whole genome shotgun sequence.</title>
        <authorList>
            <person name="Li F."/>
        </authorList>
    </citation>
    <scope>NUCLEOTIDE SEQUENCE [LARGE SCALE GENOMIC DNA]</scope>
    <source>
        <strain evidence="4 5">9W16Y-2</strain>
    </source>
</reference>
<dbReference type="Pfam" id="PF02517">
    <property type="entry name" value="Rce1-like"/>
    <property type="match status" value="1"/>
</dbReference>
<keyword evidence="5" id="KW-1185">Reference proteome</keyword>
<evidence type="ECO:0000256" key="1">
    <source>
        <dbReference type="SAM" id="MobiDB-lite"/>
    </source>
</evidence>
<keyword evidence="4" id="KW-0645">Protease</keyword>
<feature type="transmembrane region" description="Helical" evidence="2">
    <location>
        <begin position="191"/>
        <end position="212"/>
    </location>
</feature>
<feature type="transmembrane region" description="Helical" evidence="2">
    <location>
        <begin position="243"/>
        <end position="264"/>
    </location>
</feature>
<name>A0A3L8PPK3_9ACTN</name>
<accession>A0A3L8PPK3</accession>
<dbReference type="InterPro" id="IPR003675">
    <property type="entry name" value="Rce1/LyrA-like_dom"/>
</dbReference>
<organism evidence="4 5">
    <name type="scientific">Aeromicrobium phragmitis</name>
    <dbReference type="NCBI Taxonomy" id="2478914"/>
    <lineage>
        <taxon>Bacteria</taxon>
        <taxon>Bacillati</taxon>
        <taxon>Actinomycetota</taxon>
        <taxon>Actinomycetes</taxon>
        <taxon>Propionibacteriales</taxon>
        <taxon>Nocardioidaceae</taxon>
        <taxon>Aeromicrobium</taxon>
    </lineage>
</organism>
<keyword evidence="2" id="KW-1133">Transmembrane helix</keyword>
<keyword evidence="4" id="KW-0378">Hydrolase</keyword>
<dbReference type="AlphaFoldDB" id="A0A3L8PPK3"/>
<feature type="transmembrane region" description="Helical" evidence="2">
    <location>
        <begin position="218"/>
        <end position="236"/>
    </location>
</feature>
<feature type="region of interest" description="Disordered" evidence="1">
    <location>
        <begin position="307"/>
        <end position="372"/>
    </location>
</feature>
<keyword evidence="2" id="KW-0812">Transmembrane</keyword>
<feature type="compositionally biased region" description="Pro residues" evidence="1">
    <location>
        <begin position="308"/>
        <end position="351"/>
    </location>
</feature>
<keyword evidence="4" id="KW-0482">Metalloprotease</keyword>
<dbReference type="GO" id="GO:0008237">
    <property type="term" value="F:metallopeptidase activity"/>
    <property type="evidence" value="ECO:0007669"/>
    <property type="project" value="UniProtKB-KW"/>
</dbReference>